<dbReference type="AlphaFoldDB" id="G8BYQ1"/>
<dbReference type="GO" id="GO:0000400">
    <property type="term" value="F:four-way junction DNA binding"/>
    <property type="evidence" value="ECO:0007669"/>
    <property type="project" value="EnsemblFungi"/>
</dbReference>
<comment type="similarity">
    <text evidence="1">Belongs to the DNA mismatch repair MutS family.</text>
</comment>
<dbReference type="PIRSF" id="PIRSF005813">
    <property type="entry name" value="MSH2"/>
    <property type="match status" value="1"/>
</dbReference>
<keyword evidence="7" id="KW-1185">Reference proteome</keyword>
<dbReference type="Gene3D" id="3.40.50.300">
    <property type="entry name" value="P-loop containing nucleotide triphosphate hydrolases"/>
    <property type="match status" value="1"/>
</dbReference>
<dbReference type="eggNOG" id="KOG0221">
    <property type="taxonomic scope" value="Eukaryota"/>
</dbReference>
<dbReference type="InterPro" id="IPR027417">
    <property type="entry name" value="P-loop_NTPase"/>
</dbReference>
<keyword evidence="4" id="KW-0238">DNA-binding</keyword>
<dbReference type="GO" id="GO:0006298">
    <property type="term" value="P:mismatch repair"/>
    <property type="evidence" value="ECO:0007669"/>
    <property type="project" value="InterPro"/>
</dbReference>
<sequence length="893" mass="102628">MIETLPSVQENDDCFEVDNVTENKNNYDKIQLFMDYSKTKFGCLVYEKNLCLLHILPQDMELTKNIELLTEINDDEEDPSLQFDNNKFTKDINLLIENILIQFNPETIIISSRFDEICYDVLVKKFKEKHLNIEIRSFAPIKENDNLGNIKILDNVSDKIFYSIINDKNKNNELIQNCIKSWIEYNNESNEINATANDSISFNMTSSKNIKNSNNQFNIQLKFLKYISLNDRVLVDENTIHSLRILPSIRKFGSDNLVTKGYFSLLELLDRTHLKSSKTMLRSWILSPSCSSEVLEKRYNFLDILLSTENNSVFDGLQMTFKKYSDMNNILLKLKSGSLTIYNWRKLNENFQYGIILYKELCELDYLNLEIDEDLKQLSDFDITDELTELSAYICNVIDFDESKDIDDIYIREGLFPEFDSLRETYNNLEDILSSIVMEVEEHVQNNFEVEFSQSKTYFNAVYIPQIGFLITIDLNDISPLIQKITSSWEQIFQTETNCYFKNEQTNTLDNEIGDIYCQIEDLKLDILLKLQQYVTTKHDLLITFGSIITKIDVYLSLAVVSDELNYVKPTLVTNSNDLIIKKGRHPLFETILPHYIANDFLLEGGTLLNIENCDANNGSWIDENAKRLAIVTGANASGKSVFMSQVGLIVYLAHIGCFVPAESARIGIVDMILSNIETKESISNNHSSFELDNIQMMKNLSVMTERSLILMDEFGKGTGVIEGPSLFGGILSYLKNRPDCPRVICCSHYHELFKEGIISPNSEGLKFYTTEIILNSDKIDKLNENMDKENRGITFLYRIKEGICNNSFGIYCASICGIAEEIIERATFLKRHTENGNDIMELFSSISKQDEITFDNNQSILKRFLSWDIDLESTSSSDELKTKLASLISSNI</sequence>
<dbReference type="RefSeq" id="XP_003687427.1">
    <property type="nucleotide sequence ID" value="XM_003687379.1"/>
</dbReference>
<organism evidence="6 7">
    <name type="scientific">Tetrapisispora phaffii (strain ATCC 24235 / CBS 4417 / NBRC 1672 / NRRL Y-8282 / UCD 70-5)</name>
    <name type="common">Yeast</name>
    <name type="synonym">Fabospora phaffii</name>
    <dbReference type="NCBI Taxonomy" id="1071381"/>
    <lineage>
        <taxon>Eukaryota</taxon>
        <taxon>Fungi</taxon>
        <taxon>Dikarya</taxon>
        <taxon>Ascomycota</taxon>
        <taxon>Saccharomycotina</taxon>
        <taxon>Saccharomycetes</taxon>
        <taxon>Saccharomycetales</taxon>
        <taxon>Saccharomycetaceae</taxon>
        <taxon>Tetrapisispora</taxon>
    </lineage>
</organism>
<evidence type="ECO:0000256" key="3">
    <source>
        <dbReference type="ARBA" id="ARBA00022840"/>
    </source>
</evidence>
<dbReference type="GO" id="GO:0005524">
    <property type="term" value="F:ATP binding"/>
    <property type="evidence" value="ECO:0007669"/>
    <property type="project" value="UniProtKB-KW"/>
</dbReference>
<dbReference type="InterPro" id="IPR011184">
    <property type="entry name" value="DNA_mismatch_repair_Msh2"/>
</dbReference>
<dbReference type="GO" id="GO:0051026">
    <property type="term" value="P:chiasma assembly"/>
    <property type="evidence" value="ECO:0007669"/>
    <property type="project" value="TreeGrafter"/>
</dbReference>
<dbReference type="Pfam" id="PF00488">
    <property type="entry name" value="MutS_V"/>
    <property type="match status" value="1"/>
</dbReference>
<dbReference type="SMART" id="SM00533">
    <property type="entry name" value="MUTSd"/>
    <property type="match status" value="1"/>
</dbReference>
<dbReference type="GO" id="GO:0140664">
    <property type="term" value="F:ATP-dependent DNA damage sensor activity"/>
    <property type="evidence" value="ECO:0007669"/>
    <property type="project" value="InterPro"/>
</dbReference>
<keyword evidence="3" id="KW-0067">ATP-binding</keyword>
<evidence type="ECO:0000256" key="4">
    <source>
        <dbReference type="ARBA" id="ARBA00023125"/>
    </source>
</evidence>
<gene>
    <name evidence="6" type="primary">TPHA0J01720</name>
    <name evidence="6" type="ordered locus">TPHA_0J01720</name>
</gene>
<dbReference type="SUPFAM" id="SSF52540">
    <property type="entry name" value="P-loop containing nucleoside triphosphate hydrolases"/>
    <property type="match status" value="1"/>
</dbReference>
<proteinExistence type="inferred from homology"/>
<name>G8BYQ1_TETPH</name>
<dbReference type="SMART" id="SM00534">
    <property type="entry name" value="MUTSac"/>
    <property type="match status" value="1"/>
</dbReference>
<dbReference type="GO" id="GO:1990391">
    <property type="term" value="C:DNA repair complex"/>
    <property type="evidence" value="ECO:0007669"/>
    <property type="project" value="EnsemblFungi"/>
</dbReference>
<dbReference type="PANTHER" id="PTHR11361">
    <property type="entry name" value="DNA MISMATCH REPAIR PROTEIN MUTS FAMILY MEMBER"/>
    <property type="match status" value="1"/>
</dbReference>
<dbReference type="SUPFAM" id="SSF48334">
    <property type="entry name" value="DNA repair protein MutS, domain III"/>
    <property type="match status" value="1"/>
</dbReference>
<dbReference type="OMA" id="CSVYFMP"/>
<dbReference type="GO" id="GO:0062128">
    <property type="term" value="C:MutSgamma complex"/>
    <property type="evidence" value="ECO:0007669"/>
    <property type="project" value="EnsemblFungi"/>
</dbReference>
<dbReference type="EMBL" id="HE612865">
    <property type="protein sequence ID" value="CCE64993.1"/>
    <property type="molecule type" value="Genomic_DNA"/>
</dbReference>
<dbReference type="GO" id="GO:0030983">
    <property type="term" value="F:mismatched DNA binding"/>
    <property type="evidence" value="ECO:0007669"/>
    <property type="project" value="InterPro"/>
</dbReference>
<evidence type="ECO:0000256" key="1">
    <source>
        <dbReference type="ARBA" id="ARBA00006271"/>
    </source>
</evidence>
<reference evidence="6 7" key="1">
    <citation type="journal article" date="2011" name="Proc. Natl. Acad. Sci. U.S.A.">
        <title>Evolutionary erosion of yeast sex chromosomes by mating-type switching accidents.</title>
        <authorList>
            <person name="Gordon J.L."/>
            <person name="Armisen D."/>
            <person name="Proux-Wera E."/>
            <person name="Oheigeartaigh S.S."/>
            <person name="Byrne K.P."/>
            <person name="Wolfe K.H."/>
        </authorList>
    </citation>
    <scope>NUCLEOTIDE SEQUENCE [LARGE SCALE GENOMIC DNA]</scope>
    <source>
        <strain evidence="7">ATCC 24235 / CBS 4417 / NBRC 1672 / NRRL Y-8282 / UCD 70-5</strain>
    </source>
</reference>
<evidence type="ECO:0000313" key="6">
    <source>
        <dbReference type="EMBL" id="CCE64993.1"/>
    </source>
</evidence>
<dbReference type="GO" id="GO:0062037">
    <property type="term" value="F:D-loop DNA binding"/>
    <property type="evidence" value="ECO:0007669"/>
    <property type="project" value="EnsemblFungi"/>
</dbReference>
<dbReference type="PROSITE" id="PS00486">
    <property type="entry name" value="DNA_MISMATCH_REPAIR_2"/>
    <property type="match status" value="1"/>
</dbReference>
<dbReference type="Proteomes" id="UP000005666">
    <property type="component" value="Chromosome 10"/>
</dbReference>
<protein>
    <recommendedName>
        <fullName evidence="5">DNA mismatch repair proteins mutS family domain-containing protein</fullName>
    </recommendedName>
</protein>
<dbReference type="GeneID" id="11533001"/>
<evidence type="ECO:0000259" key="5">
    <source>
        <dbReference type="PROSITE" id="PS00486"/>
    </source>
</evidence>
<evidence type="ECO:0000256" key="2">
    <source>
        <dbReference type="ARBA" id="ARBA00022741"/>
    </source>
</evidence>
<dbReference type="Gene3D" id="1.10.1420.10">
    <property type="match status" value="1"/>
</dbReference>
<dbReference type="InterPro" id="IPR036187">
    <property type="entry name" value="DNA_mismatch_repair_MutS_sf"/>
</dbReference>
<dbReference type="STRING" id="1071381.G8BYQ1"/>
<dbReference type="InterPro" id="IPR000432">
    <property type="entry name" value="DNA_mismatch_repair_MutS_C"/>
</dbReference>
<dbReference type="InterPro" id="IPR007696">
    <property type="entry name" value="DNA_mismatch_repair_MutS_core"/>
</dbReference>
<dbReference type="HOGENOM" id="CLU_002472_8_0_1"/>
<keyword evidence="2" id="KW-0547">Nucleotide-binding</keyword>
<dbReference type="InterPro" id="IPR045076">
    <property type="entry name" value="MutS"/>
</dbReference>
<dbReference type="KEGG" id="tpf:TPHA_0J01720"/>
<feature type="domain" description="DNA mismatch repair proteins mutS family" evidence="5">
    <location>
        <begin position="708"/>
        <end position="724"/>
    </location>
</feature>
<dbReference type="OrthoDB" id="29596at2759"/>
<dbReference type="GO" id="GO:0000403">
    <property type="term" value="F:Y-form DNA binding"/>
    <property type="evidence" value="ECO:0007669"/>
    <property type="project" value="EnsemblFungi"/>
</dbReference>
<dbReference type="GO" id="GO:0000228">
    <property type="term" value="C:nuclear chromosome"/>
    <property type="evidence" value="ECO:0007669"/>
    <property type="project" value="EnsemblFungi"/>
</dbReference>
<evidence type="ECO:0000313" key="7">
    <source>
        <dbReference type="Proteomes" id="UP000005666"/>
    </source>
</evidence>
<dbReference type="PANTHER" id="PTHR11361:SF20">
    <property type="entry name" value="MUTS PROTEIN HOMOLOG 5"/>
    <property type="match status" value="1"/>
</dbReference>
<dbReference type="Pfam" id="PF05192">
    <property type="entry name" value="MutS_III"/>
    <property type="match status" value="1"/>
</dbReference>
<accession>G8BYQ1</accession>